<protein>
    <recommendedName>
        <fullName evidence="2">Peptidase metallopeptidase domain-containing protein</fullName>
    </recommendedName>
</protein>
<dbReference type="RefSeq" id="WP_203824571.1">
    <property type="nucleotide sequence ID" value="NZ_BAAATY010000002.1"/>
</dbReference>
<organism evidence="3 4">
    <name type="scientific">Actinoplanes palleronii</name>
    <dbReference type="NCBI Taxonomy" id="113570"/>
    <lineage>
        <taxon>Bacteria</taxon>
        <taxon>Bacillati</taxon>
        <taxon>Actinomycetota</taxon>
        <taxon>Actinomycetes</taxon>
        <taxon>Micromonosporales</taxon>
        <taxon>Micromonosporaceae</taxon>
        <taxon>Actinoplanes</taxon>
    </lineage>
</organism>
<dbReference type="InterPro" id="IPR006026">
    <property type="entry name" value="Peptidase_Metallo"/>
</dbReference>
<proteinExistence type="predicted"/>
<evidence type="ECO:0000313" key="4">
    <source>
        <dbReference type="Proteomes" id="UP000624709"/>
    </source>
</evidence>
<dbReference type="Proteomes" id="UP000624709">
    <property type="component" value="Unassembled WGS sequence"/>
</dbReference>
<feature type="region of interest" description="Disordered" evidence="1">
    <location>
        <begin position="1"/>
        <end position="68"/>
    </location>
</feature>
<dbReference type="EMBL" id="BOMS01000023">
    <property type="protein sequence ID" value="GIE65603.1"/>
    <property type="molecule type" value="Genomic_DNA"/>
</dbReference>
<evidence type="ECO:0000259" key="2">
    <source>
        <dbReference type="SMART" id="SM00235"/>
    </source>
</evidence>
<evidence type="ECO:0000256" key="1">
    <source>
        <dbReference type="SAM" id="MobiDB-lite"/>
    </source>
</evidence>
<dbReference type="Gene3D" id="3.40.390.10">
    <property type="entry name" value="Collagenase (Catalytic Domain)"/>
    <property type="match status" value="1"/>
</dbReference>
<dbReference type="SMART" id="SM00235">
    <property type="entry name" value="ZnMc"/>
    <property type="match status" value="1"/>
</dbReference>
<reference evidence="3 4" key="1">
    <citation type="submission" date="2021-01" db="EMBL/GenBank/DDBJ databases">
        <title>Whole genome shotgun sequence of Actinoplanes palleronii NBRC 14916.</title>
        <authorList>
            <person name="Komaki H."/>
            <person name="Tamura T."/>
        </authorList>
    </citation>
    <scope>NUCLEOTIDE SEQUENCE [LARGE SCALE GENOMIC DNA]</scope>
    <source>
        <strain evidence="3 4">NBRC 14916</strain>
    </source>
</reference>
<comment type="caution">
    <text evidence="3">The sequence shown here is derived from an EMBL/GenBank/DDBJ whole genome shotgun (WGS) entry which is preliminary data.</text>
</comment>
<dbReference type="SUPFAM" id="SSF55486">
    <property type="entry name" value="Metalloproteases ('zincins'), catalytic domain"/>
    <property type="match status" value="1"/>
</dbReference>
<sequence>MPKTPSGKGGKRPSRKSPEPEPAGEDIQVYDLDDLETPVMTTPRDMPVPEPASKRPARQKTTSGPPSVWVDGEAFHRVEGDILLDEDQFHIYREAQRVLQGHRETTLLFEKAGLQTAQVHQYGAATSALVGIVDGGKLVRWAPGTVLRYCVLRQTFPEHEWYTEIVENMLRATEDWAAVCGVDFEYVKKADDSDSLRPPGVVFPVRHIDTGGTFIAAAFFPNDPVSRRRVLIDPSYFSTTGYNRVGVLRHELGHVLGFRHEHTRSGAPQVCPDEDMTGTFDLTAYDPHSVMHYFCGGVGSRALAITEVDRAGSQFLYGPPLNRFQLLKP</sequence>
<gene>
    <name evidence="3" type="ORF">Apa02nite_017110</name>
</gene>
<dbReference type="InterPro" id="IPR024079">
    <property type="entry name" value="MetalloPept_cat_dom_sf"/>
</dbReference>
<keyword evidence="4" id="KW-1185">Reference proteome</keyword>
<accession>A0ABQ4B4L3</accession>
<evidence type="ECO:0000313" key="3">
    <source>
        <dbReference type="EMBL" id="GIE65603.1"/>
    </source>
</evidence>
<name>A0ABQ4B4L3_9ACTN</name>
<feature type="domain" description="Peptidase metallopeptidase" evidence="2">
    <location>
        <begin position="137"/>
        <end position="319"/>
    </location>
</feature>